<organism evidence="5 6">
    <name type="scientific">Kibdelosporangium phytohabitans</name>
    <dbReference type="NCBI Taxonomy" id="860235"/>
    <lineage>
        <taxon>Bacteria</taxon>
        <taxon>Bacillati</taxon>
        <taxon>Actinomycetota</taxon>
        <taxon>Actinomycetes</taxon>
        <taxon>Pseudonocardiales</taxon>
        <taxon>Pseudonocardiaceae</taxon>
        <taxon>Kibdelosporangium</taxon>
    </lineage>
</organism>
<dbReference type="Gene3D" id="1.10.630.10">
    <property type="entry name" value="Cytochrome P450"/>
    <property type="match status" value="1"/>
</dbReference>
<dbReference type="GO" id="GO:0016705">
    <property type="term" value="F:oxidoreductase activity, acting on paired donors, with incorporation or reduction of molecular oxygen"/>
    <property type="evidence" value="ECO:0007669"/>
    <property type="project" value="InterPro"/>
</dbReference>
<dbReference type="Proteomes" id="UP000063699">
    <property type="component" value="Chromosome"/>
</dbReference>
<comment type="cofactor">
    <cofactor evidence="1 3">
        <name>heme</name>
        <dbReference type="ChEBI" id="CHEBI:30413"/>
    </cofactor>
</comment>
<evidence type="ECO:0000256" key="3">
    <source>
        <dbReference type="PIRSR" id="PIRSR602401-1"/>
    </source>
</evidence>
<gene>
    <name evidence="5" type="ORF">AOZ06_21710</name>
</gene>
<dbReference type="Pfam" id="PF00067">
    <property type="entry name" value="p450"/>
    <property type="match status" value="1"/>
</dbReference>
<comment type="similarity">
    <text evidence="2 4">Belongs to the cytochrome P450 family.</text>
</comment>
<name>A0A0N9I4A1_9PSEU</name>
<dbReference type="GO" id="GO:0020037">
    <property type="term" value="F:heme binding"/>
    <property type="evidence" value="ECO:0007669"/>
    <property type="project" value="InterPro"/>
</dbReference>
<reference evidence="5 6" key="1">
    <citation type="submission" date="2015-07" db="EMBL/GenBank/DDBJ databases">
        <title>Genome sequencing of Kibdelosporangium phytohabitans.</title>
        <authorList>
            <person name="Qin S."/>
            <person name="Xing K."/>
        </authorList>
    </citation>
    <scope>NUCLEOTIDE SEQUENCE [LARGE SCALE GENOMIC DNA]</scope>
    <source>
        <strain evidence="5 6">KLBMP1111</strain>
    </source>
</reference>
<keyword evidence="4" id="KW-0503">Monooxygenase</keyword>
<dbReference type="GO" id="GO:0004497">
    <property type="term" value="F:monooxygenase activity"/>
    <property type="evidence" value="ECO:0007669"/>
    <property type="project" value="UniProtKB-KW"/>
</dbReference>
<dbReference type="PRINTS" id="PR00463">
    <property type="entry name" value="EP450I"/>
</dbReference>
<dbReference type="EMBL" id="CP012752">
    <property type="protein sequence ID" value="ALG09179.1"/>
    <property type="molecule type" value="Genomic_DNA"/>
</dbReference>
<dbReference type="PRINTS" id="PR00385">
    <property type="entry name" value="P450"/>
</dbReference>
<keyword evidence="3 4" id="KW-0408">Iron</keyword>
<evidence type="ECO:0008006" key="7">
    <source>
        <dbReference type="Google" id="ProtNLM"/>
    </source>
</evidence>
<evidence type="ECO:0000256" key="2">
    <source>
        <dbReference type="ARBA" id="ARBA00010617"/>
    </source>
</evidence>
<dbReference type="PANTHER" id="PTHR24305">
    <property type="entry name" value="CYTOCHROME P450"/>
    <property type="match status" value="1"/>
</dbReference>
<evidence type="ECO:0000256" key="4">
    <source>
        <dbReference type="RuleBase" id="RU000461"/>
    </source>
</evidence>
<evidence type="ECO:0000313" key="6">
    <source>
        <dbReference type="Proteomes" id="UP000063699"/>
    </source>
</evidence>
<dbReference type="InterPro" id="IPR017972">
    <property type="entry name" value="Cyt_P450_CS"/>
</dbReference>
<dbReference type="KEGG" id="kphy:AOZ06_21710"/>
<proteinExistence type="inferred from homology"/>
<keyword evidence="4" id="KW-0560">Oxidoreductase</keyword>
<keyword evidence="3 4" id="KW-0479">Metal-binding</keyword>
<dbReference type="AlphaFoldDB" id="A0A0N9I4A1"/>
<protein>
    <recommendedName>
        <fullName evidence="7">Cytochrome</fullName>
    </recommendedName>
</protein>
<dbReference type="PANTHER" id="PTHR24305:SF166">
    <property type="entry name" value="CYTOCHROME P450 12A4, MITOCHONDRIAL-RELATED"/>
    <property type="match status" value="1"/>
</dbReference>
<feature type="binding site" description="axial binding residue" evidence="3">
    <location>
        <position position="386"/>
    </location>
    <ligand>
        <name>heme</name>
        <dbReference type="ChEBI" id="CHEBI:30413"/>
    </ligand>
    <ligandPart>
        <name>Fe</name>
        <dbReference type="ChEBI" id="CHEBI:18248"/>
    </ligandPart>
</feature>
<dbReference type="InterPro" id="IPR050121">
    <property type="entry name" value="Cytochrome_P450_monoxygenase"/>
</dbReference>
<evidence type="ECO:0000256" key="1">
    <source>
        <dbReference type="ARBA" id="ARBA00001971"/>
    </source>
</evidence>
<dbReference type="PROSITE" id="PS00086">
    <property type="entry name" value="CYTOCHROME_P450"/>
    <property type="match status" value="1"/>
</dbReference>
<dbReference type="InterPro" id="IPR002401">
    <property type="entry name" value="Cyt_P450_E_grp-I"/>
</dbReference>
<keyword evidence="6" id="KW-1185">Reference proteome</keyword>
<dbReference type="SUPFAM" id="SSF48264">
    <property type="entry name" value="Cytochrome P450"/>
    <property type="match status" value="1"/>
</dbReference>
<sequence length="438" mass="48824">MSTTHDRLPPTPVETPEEQRANFFTDPFGYVEKQAAEHGTVFSIDLGSLGNEDTVDVEVNGRWVFVSRPHQIRAMYSAVRTTSGAEANQVFFGTMEESVGYIDGKAHRRRRAQLHPAFSGGKDYIAIIQQAVDRHFALWPRGKAFPVFEELQKLTSEVIVEVVCGNFAAEDRATLTGMLPRTENAKYTVDQVIAADKEIRAFVEQRIPGHLAKSDEIGQDDVFASLLRHAADGDGSLTGEVVRDEVFSLLYTGFSTTANSLSWVFAEITRRPEVLARLRAEVGERFRDRPLRRDEFGDLDYLEATISETLRLHPVSALNGVRLLKEPLRIDDYVIPAGSILVHCAYLSQRSAEVYDQPEEFRPERFVGTQIDPYVFGAFGGGQRTCVGRGYARAEMKMILAMAIAGLDWEQSETPLPAAKQQGIFMGPEDHAVITLLP</sequence>
<dbReference type="STRING" id="860235.AOZ06_21710"/>
<dbReference type="InterPro" id="IPR036396">
    <property type="entry name" value="Cyt_P450_sf"/>
</dbReference>
<evidence type="ECO:0000313" key="5">
    <source>
        <dbReference type="EMBL" id="ALG09179.1"/>
    </source>
</evidence>
<dbReference type="GO" id="GO:0005506">
    <property type="term" value="F:iron ion binding"/>
    <property type="evidence" value="ECO:0007669"/>
    <property type="project" value="InterPro"/>
</dbReference>
<keyword evidence="3 4" id="KW-0349">Heme</keyword>
<accession>A0A0N9I4A1</accession>
<dbReference type="InterPro" id="IPR001128">
    <property type="entry name" value="Cyt_P450"/>
</dbReference>